<reference evidence="1 2" key="1">
    <citation type="submission" date="2018-07" db="EMBL/GenBank/DDBJ databases">
        <title>Genomic Encyclopedia of Type Strains, Phase IV (KMG-IV): sequencing the most valuable type-strain genomes for metagenomic binning, comparative biology and taxonomic classification.</title>
        <authorList>
            <person name="Goeker M."/>
        </authorList>
    </citation>
    <scope>NUCLEOTIDE SEQUENCE [LARGE SCALE GENOMIC DNA]</scope>
    <source>
        <strain evidence="1 2">DSM 44952</strain>
    </source>
</reference>
<dbReference type="AlphaFoldDB" id="A0A370HCM4"/>
<comment type="caution">
    <text evidence="1">The sequence shown here is derived from an EMBL/GenBank/DDBJ whole genome shotgun (WGS) entry which is preliminary data.</text>
</comment>
<sequence length="398" mass="43902">MPLQDETDTDKYGAVFVLRRSPVQDVTIQLQGWSAHVRRGVPAVVVHGDGSGVDLSSTLVEAFEAANNALDYMSFRGLADVTIIDAVDDFLIWWPGPAGVVMHANLIHTVTSHSTATVTVHDANGDLVRTAPPTPLQRDAFRFVRMSRTSDYLHDAYRYMFLALESVLDDIHAHTRGGEVAWFKDALRQANQIEPVSFLAPSGTPDPIDWIYDNMYRPERSGLMHAKASRGYIIPQDLSSRNSIQRSLELLSTYVLNLLEKRTNIGHMSSGLMQGGWEILAGGALSKHRIVLSDDETPFNENDLLFAPGGGRVVELQNGAITRENEPMVMAMTGVCEKSDLNRLDQIRRIGAMGPDDEALLASPLYGPLQLDEDVVRLEVKLGLRNVNSTGSRIHFSA</sequence>
<name>A0A370HCM4_9NOCA</name>
<evidence type="ECO:0000313" key="2">
    <source>
        <dbReference type="Proteomes" id="UP000255355"/>
    </source>
</evidence>
<gene>
    <name evidence="1" type="ORF">DFR68_102803</name>
</gene>
<dbReference type="Proteomes" id="UP000255355">
    <property type="component" value="Unassembled WGS sequence"/>
</dbReference>
<accession>A0A370HCM4</accession>
<protein>
    <submittedName>
        <fullName evidence="1">Uncharacterized protein</fullName>
    </submittedName>
</protein>
<organism evidence="1 2">
    <name type="scientific">Nocardia mexicana</name>
    <dbReference type="NCBI Taxonomy" id="279262"/>
    <lineage>
        <taxon>Bacteria</taxon>
        <taxon>Bacillati</taxon>
        <taxon>Actinomycetota</taxon>
        <taxon>Actinomycetes</taxon>
        <taxon>Mycobacteriales</taxon>
        <taxon>Nocardiaceae</taxon>
        <taxon>Nocardia</taxon>
    </lineage>
</organism>
<dbReference type="EMBL" id="QQAZ01000002">
    <property type="protein sequence ID" value="RDI54673.1"/>
    <property type="molecule type" value="Genomic_DNA"/>
</dbReference>
<proteinExistence type="predicted"/>
<keyword evidence="2" id="KW-1185">Reference proteome</keyword>
<evidence type="ECO:0000313" key="1">
    <source>
        <dbReference type="EMBL" id="RDI54673.1"/>
    </source>
</evidence>